<evidence type="ECO:0000256" key="5">
    <source>
        <dbReference type="ARBA" id="ARBA00023136"/>
    </source>
</evidence>
<keyword evidence="5 6" id="KW-0472">Membrane</keyword>
<evidence type="ECO:0000256" key="6">
    <source>
        <dbReference type="SAM" id="Phobius"/>
    </source>
</evidence>
<dbReference type="InterPro" id="IPR001123">
    <property type="entry name" value="LeuE-type"/>
</dbReference>
<gene>
    <name evidence="7" type="ORF">M3N64_08150</name>
</gene>
<dbReference type="Proteomes" id="UP001203004">
    <property type="component" value="Unassembled WGS sequence"/>
</dbReference>
<keyword evidence="2" id="KW-1003">Cell membrane</keyword>
<dbReference type="Pfam" id="PF01810">
    <property type="entry name" value="LysE"/>
    <property type="match status" value="1"/>
</dbReference>
<evidence type="ECO:0000256" key="4">
    <source>
        <dbReference type="ARBA" id="ARBA00022989"/>
    </source>
</evidence>
<evidence type="ECO:0000256" key="1">
    <source>
        <dbReference type="ARBA" id="ARBA00004651"/>
    </source>
</evidence>
<sequence>MNFSAFFSYTLLTAYTPGPNNIMSMTNASKDGLKRTFPFLSGVCTGFIVVMSVCAAFSSLLYAFIPSIKPIMLWIGAAYILYLAWTVWRDKPHDSRGGITQANSFLSGMLLQFVNVKIILYGITAMSSYILPYYHDVISIALFALLLSAIGTSGCICWAIFGAAFEKLFCKYRKPINLIMALLLVYCAVSLFL</sequence>
<organism evidence="7 8">
    <name type="scientific">Sporolactobacillus mangiferae</name>
    <dbReference type="NCBI Taxonomy" id="2940498"/>
    <lineage>
        <taxon>Bacteria</taxon>
        <taxon>Bacillati</taxon>
        <taxon>Bacillota</taxon>
        <taxon>Bacilli</taxon>
        <taxon>Bacillales</taxon>
        <taxon>Sporolactobacillaceae</taxon>
        <taxon>Sporolactobacillus</taxon>
    </lineage>
</organism>
<accession>A0ABT0MAL6</accession>
<feature type="transmembrane region" description="Helical" evidence="6">
    <location>
        <begin position="137"/>
        <end position="164"/>
    </location>
</feature>
<feature type="transmembrane region" description="Helical" evidence="6">
    <location>
        <begin position="109"/>
        <end position="131"/>
    </location>
</feature>
<evidence type="ECO:0000313" key="7">
    <source>
        <dbReference type="EMBL" id="MCL1631922.1"/>
    </source>
</evidence>
<dbReference type="PANTHER" id="PTHR30086:SF20">
    <property type="entry name" value="ARGININE EXPORTER PROTEIN ARGO-RELATED"/>
    <property type="match status" value="1"/>
</dbReference>
<comment type="caution">
    <text evidence="7">The sequence shown here is derived from an EMBL/GenBank/DDBJ whole genome shotgun (WGS) entry which is preliminary data.</text>
</comment>
<feature type="transmembrane region" description="Helical" evidence="6">
    <location>
        <begin position="39"/>
        <end position="65"/>
    </location>
</feature>
<keyword evidence="3 6" id="KW-0812">Transmembrane</keyword>
<protein>
    <submittedName>
        <fullName evidence="7">LysE family transporter</fullName>
    </submittedName>
</protein>
<dbReference type="PANTHER" id="PTHR30086">
    <property type="entry name" value="ARGININE EXPORTER PROTEIN ARGO"/>
    <property type="match status" value="1"/>
</dbReference>
<evidence type="ECO:0000256" key="3">
    <source>
        <dbReference type="ARBA" id="ARBA00022692"/>
    </source>
</evidence>
<reference evidence="7 8" key="1">
    <citation type="submission" date="2022-05" db="EMBL/GenBank/DDBJ databases">
        <title>Sporolactobacillus sp nov CPB3-1, isolated from tree bark (Mangifera indica L.).</title>
        <authorList>
            <person name="Phuengjayaem S."/>
            <person name="Tanasupawat S."/>
        </authorList>
    </citation>
    <scope>NUCLEOTIDE SEQUENCE [LARGE SCALE GENOMIC DNA]</scope>
    <source>
        <strain evidence="7 8">CPB3-1</strain>
    </source>
</reference>
<comment type="subcellular location">
    <subcellularLocation>
        <location evidence="1">Cell membrane</location>
        <topology evidence="1">Multi-pass membrane protein</topology>
    </subcellularLocation>
</comment>
<name>A0ABT0MAL6_9BACL</name>
<feature type="transmembrane region" description="Helical" evidence="6">
    <location>
        <begin position="176"/>
        <end position="192"/>
    </location>
</feature>
<dbReference type="EMBL" id="JAMAST010000008">
    <property type="protein sequence ID" value="MCL1631922.1"/>
    <property type="molecule type" value="Genomic_DNA"/>
</dbReference>
<keyword evidence="4 6" id="KW-1133">Transmembrane helix</keyword>
<proteinExistence type="predicted"/>
<evidence type="ECO:0000313" key="8">
    <source>
        <dbReference type="Proteomes" id="UP001203004"/>
    </source>
</evidence>
<feature type="transmembrane region" description="Helical" evidence="6">
    <location>
        <begin position="71"/>
        <end position="88"/>
    </location>
</feature>
<evidence type="ECO:0000256" key="2">
    <source>
        <dbReference type="ARBA" id="ARBA00022475"/>
    </source>
</evidence>
<dbReference type="RefSeq" id="WP_249100877.1">
    <property type="nucleotide sequence ID" value="NZ_JAMAST010000008.1"/>
</dbReference>
<keyword evidence="8" id="KW-1185">Reference proteome</keyword>